<accession>A0AAJ0CFF3</accession>
<sequence length="342" mass="37077">MREAAGAGREPPASSGLSLTPAAFMSTDCRASPSQPSPSLCHSPIDINVPERRAFHAYQMDALLIDCLDPSPAGVVDDASDVSGLIYTSNSSQHSLLPSVPLSVPQRQLPQTFDFEEARHSRSSLSSPRSRYACASCDCLQQLVARLVQSKAHERRGEQPLQAAVAISRVREGVSAWKRHLRCTACMESADKDLLLLCIMEIRKVLPVIQWVSRNLDLSGQVTFTLQATPVSGSCQMPVAYELARGESQAIVRTILLRSMDSILEILAQIRERTSPTKPPGGLPSTFELHTPQPPPSSLSSPGCDHLLSVLEPLGEPPGFFGQPLQSLIESAENLQRIIAVE</sequence>
<name>A0AAJ0CFF3_9HYPO</name>
<dbReference type="EMBL" id="JASWJB010000290">
    <property type="protein sequence ID" value="KAK2592070.1"/>
    <property type="molecule type" value="Genomic_DNA"/>
</dbReference>
<comment type="caution">
    <text evidence="2">The sequence shown here is derived from an EMBL/GenBank/DDBJ whole genome shotgun (WGS) entry which is preliminary data.</text>
</comment>
<gene>
    <name evidence="2" type="ORF">QQS21_010231</name>
</gene>
<keyword evidence="3" id="KW-1185">Reference proteome</keyword>
<evidence type="ECO:0000313" key="2">
    <source>
        <dbReference type="EMBL" id="KAK2592070.1"/>
    </source>
</evidence>
<protein>
    <submittedName>
        <fullName evidence="2">Uncharacterized protein</fullName>
    </submittedName>
</protein>
<evidence type="ECO:0000313" key="3">
    <source>
        <dbReference type="Proteomes" id="UP001251528"/>
    </source>
</evidence>
<dbReference type="AlphaFoldDB" id="A0AAJ0CFF3"/>
<dbReference type="Proteomes" id="UP001251528">
    <property type="component" value="Unassembled WGS sequence"/>
</dbReference>
<feature type="region of interest" description="Disordered" evidence="1">
    <location>
        <begin position="1"/>
        <end position="20"/>
    </location>
</feature>
<organism evidence="2 3">
    <name type="scientific">Conoideocrella luteorostrata</name>
    <dbReference type="NCBI Taxonomy" id="1105319"/>
    <lineage>
        <taxon>Eukaryota</taxon>
        <taxon>Fungi</taxon>
        <taxon>Dikarya</taxon>
        <taxon>Ascomycota</taxon>
        <taxon>Pezizomycotina</taxon>
        <taxon>Sordariomycetes</taxon>
        <taxon>Hypocreomycetidae</taxon>
        <taxon>Hypocreales</taxon>
        <taxon>Clavicipitaceae</taxon>
        <taxon>Conoideocrella</taxon>
    </lineage>
</organism>
<feature type="region of interest" description="Disordered" evidence="1">
    <location>
        <begin position="274"/>
        <end position="302"/>
    </location>
</feature>
<reference evidence="2" key="1">
    <citation type="submission" date="2023-06" db="EMBL/GenBank/DDBJ databases">
        <title>Conoideocrella luteorostrata (Hypocreales: Clavicipitaceae), a potential biocontrol fungus for elongate hemlock scale in United States Christmas tree production areas.</title>
        <authorList>
            <person name="Barrett H."/>
            <person name="Lovett B."/>
            <person name="Macias A.M."/>
            <person name="Stajich J.E."/>
            <person name="Kasson M.T."/>
        </authorList>
    </citation>
    <scope>NUCLEOTIDE SEQUENCE</scope>
    <source>
        <strain evidence="2">ARSEF 14590</strain>
    </source>
</reference>
<evidence type="ECO:0000256" key="1">
    <source>
        <dbReference type="SAM" id="MobiDB-lite"/>
    </source>
</evidence>
<proteinExistence type="predicted"/>